<proteinExistence type="predicted"/>
<dbReference type="EMBL" id="MUGW01000042">
    <property type="protein sequence ID" value="OXA86363.1"/>
    <property type="molecule type" value="Genomic_DNA"/>
</dbReference>
<reference evidence="1 2" key="1">
    <citation type="submission" date="2016-11" db="EMBL/GenBank/DDBJ databases">
        <title>Whole genomes of Flavobacteriaceae.</title>
        <authorList>
            <person name="Stine C."/>
            <person name="Li C."/>
            <person name="Tadesse D."/>
        </authorList>
    </citation>
    <scope>NUCLEOTIDE SEQUENCE [LARGE SCALE GENOMIC DNA]</scope>
    <source>
        <strain evidence="1 2">DSM 18292</strain>
    </source>
</reference>
<dbReference type="Proteomes" id="UP000198345">
    <property type="component" value="Unassembled WGS sequence"/>
</dbReference>
<keyword evidence="2" id="KW-1185">Reference proteome</keyword>
<protein>
    <submittedName>
        <fullName evidence="1">Uncharacterized protein</fullName>
    </submittedName>
</protein>
<evidence type="ECO:0000313" key="1">
    <source>
        <dbReference type="EMBL" id="OXA86363.1"/>
    </source>
</evidence>
<comment type="caution">
    <text evidence="1">The sequence shown here is derived from an EMBL/GenBank/DDBJ whole genome shotgun (WGS) entry which is preliminary data.</text>
</comment>
<dbReference type="AlphaFoldDB" id="A0A226GWJ7"/>
<gene>
    <name evidence="1" type="ORF">B0A66_17945</name>
</gene>
<accession>A0A226GWJ7</accession>
<organism evidence="1 2">
    <name type="scientific">Flavobacterium hercynium</name>
    <dbReference type="NCBI Taxonomy" id="387094"/>
    <lineage>
        <taxon>Bacteria</taxon>
        <taxon>Pseudomonadati</taxon>
        <taxon>Bacteroidota</taxon>
        <taxon>Flavobacteriia</taxon>
        <taxon>Flavobacteriales</taxon>
        <taxon>Flavobacteriaceae</taxon>
        <taxon>Flavobacterium</taxon>
    </lineage>
</organism>
<evidence type="ECO:0000313" key="2">
    <source>
        <dbReference type="Proteomes" id="UP000198345"/>
    </source>
</evidence>
<sequence length="62" mass="7040">MDADDADLQAKTQIKTDFNYIAFKVIKPEEKNPPKSAFSQNESVLSAYKFHNPTIHNSKLIT</sequence>
<name>A0A226GWJ7_9FLAO</name>